<keyword evidence="4" id="KW-0812">Transmembrane</keyword>
<evidence type="ECO:0000256" key="1">
    <source>
        <dbReference type="ARBA" id="ARBA00004571"/>
    </source>
</evidence>
<comment type="subcellular location">
    <subcellularLocation>
        <location evidence="1">Cell outer membrane</location>
        <topology evidence="1">Multi-pass membrane protein</topology>
    </subcellularLocation>
</comment>
<evidence type="ECO:0000313" key="10">
    <source>
        <dbReference type="Proteomes" id="UP000030063"/>
    </source>
</evidence>
<accession>A0A0A1YDX2</accession>
<keyword evidence="10" id="KW-1185">Reference proteome</keyword>
<dbReference type="SUPFAM" id="SSF56935">
    <property type="entry name" value="Porins"/>
    <property type="match status" value="1"/>
</dbReference>
<dbReference type="Proteomes" id="UP000030063">
    <property type="component" value="Unassembled WGS sequence"/>
</dbReference>
<keyword evidence="6" id="KW-0472">Membrane</keyword>
<dbReference type="Gene3D" id="2.40.160.60">
    <property type="entry name" value="Outer membrane protein transport protein (OMPP1/FadL/TodX)"/>
    <property type="match status" value="1"/>
</dbReference>
<evidence type="ECO:0000256" key="2">
    <source>
        <dbReference type="ARBA" id="ARBA00008163"/>
    </source>
</evidence>
<dbReference type="GO" id="GO:0009279">
    <property type="term" value="C:cell outer membrane"/>
    <property type="evidence" value="ECO:0007669"/>
    <property type="project" value="UniProtKB-SubCell"/>
</dbReference>
<feature type="chain" id="PRO_5001995959" evidence="8">
    <location>
        <begin position="28"/>
        <end position="425"/>
    </location>
</feature>
<comment type="similarity">
    <text evidence="2">Belongs to the OmpP1/FadL family.</text>
</comment>
<evidence type="ECO:0000256" key="3">
    <source>
        <dbReference type="ARBA" id="ARBA00022452"/>
    </source>
</evidence>
<protein>
    <submittedName>
        <fullName evidence="9">Long-chain fatty acid transport protein</fullName>
    </submittedName>
</protein>
<dbReference type="PANTHER" id="PTHR35093">
    <property type="entry name" value="OUTER MEMBRANE PROTEIN NMB0088-RELATED"/>
    <property type="match status" value="1"/>
</dbReference>
<dbReference type="STRING" id="1395571.TMS3_0121440"/>
<gene>
    <name evidence="9" type="ORF">TMS3_0121440</name>
</gene>
<dbReference type="EMBL" id="AWSQ01000009">
    <property type="protein sequence ID" value="KFX67775.1"/>
    <property type="molecule type" value="Genomic_DNA"/>
</dbReference>
<evidence type="ECO:0000256" key="6">
    <source>
        <dbReference type="ARBA" id="ARBA00023136"/>
    </source>
</evidence>
<dbReference type="PANTHER" id="PTHR35093:SF8">
    <property type="entry name" value="OUTER MEMBRANE PROTEIN NMB0088-RELATED"/>
    <property type="match status" value="1"/>
</dbReference>
<evidence type="ECO:0000256" key="4">
    <source>
        <dbReference type="ARBA" id="ARBA00022692"/>
    </source>
</evidence>
<dbReference type="InterPro" id="IPR005017">
    <property type="entry name" value="OMPP1/FadL/TodX"/>
</dbReference>
<keyword evidence="5 8" id="KW-0732">Signal</keyword>
<dbReference type="AlphaFoldDB" id="A0A0A1YDX2"/>
<keyword evidence="7" id="KW-0998">Cell outer membrane</keyword>
<evidence type="ECO:0000313" key="9">
    <source>
        <dbReference type="EMBL" id="KFX67775.1"/>
    </source>
</evidence>
<keyword evidence="3" id="KW-1134">Transmembrane beta strand</keyword>
<sequence>MESPVKNNALKTSLALAIAAVSSHSLASGFAINEQSVSSMGSAFAGRSSSAEDATTVFGNPAGMSRLKGEQVSGGVALIYARTDIDDASGSFSGSNDGDMVPLVGAPMGYYVKPLDENWTFGLGMYVPFGLITDYEDNFQGRYYGDRSEVRVVTLQPTLSYRFNDQLSIGFGPTINRIDGELTSALRNPLPGVGDGEVKIKGDDLALGYNAGVLFELNAQTRFGLTYHSKVEYRLKGDTEVAGPGFVIGSSAGTYDASLELTTPESVDLSITHELNADWTLYVGSTWTRWSRLEEIRVDNQGVGGLLAGNLTTITEDQNWHDTWAHAIGAAYKLNPHWTLRAGLAVDQSPTNNADRSPRIPTGDRKILSLGAGWSPSDQMTIDVAYSYLMEDDTEINHVSATKGAYRSTYKNTAHGLGTQVTYRF</sequence>
<comment type="caution">
    <text evidence="9">The sequence shown here is derived from an EMBL/GenBank/DDBJ whole genome shotgun (WGS) entry which is preliminary data.</text>
</comment>
<evidence type="ECO:0000256" key="7">
    <source>
        <dbReference type="ARBA" id="ARBA00023237"/>
    </source>
</evidence>
<dbReference type="OrthoDB" id="19849at2"/>
<dbReference type="eggNOG" id="COG2067">
    <property type="taxonomic scope" value="Bacteria"/>
</dbReference>
<proteinExistence type="inferred from homology"/>
<reference evidence="9 10" key="1">
    <citation type="journal article" date="2014" name="Genome Announc.">
        <title>Draft Genome Sequence of Petroleum Oil-Degrading Marine Bacterium Pseudomonas taeanensis Strain MS-3, Isolated from a Crude Oil-Contaminated Seashore.</title>
        <authorList>
            <person name="Lee S.Y."/>
            <person name="Kim S.H."/>
            <person name="Lee D.G."/>
            <person name="Shin S."/>
            <person name="Yun S.H."/>
            <person name="Choi C.W."/>
            <person name="Chung Y.H."/>
            <person name="Choi J.S."/>
            <person name="Kahng H.Y."/>
            <person name="Kim S.I."/>
        </authorList>
    </citation>
    <scope>NUCLEOTIDE SEQUENCE [LARGE SCALE GENOMIC DNA]</scope>
    <source>
        <strain evidence="9 10">MS-3</strain>
    </source>
</reference>
<dbReference type="GO" id="GO:0015483">
    <property type="term" value="F:long-chain fatty acid transporting porin activity"/>
    <property type="evidence" value="ECO:0007669"/>
    <property type="project" value="TreeGrafter"/>
</dbReference>
<evidence type="ECO:0000256" key="5">
    <source>
        <dbReference type="ARBA" id="ARBA00022729"/>
    </source>
</evidence>
<feature type="signal peptide" evidence="8">
    <location>
        <begin position="1"/>
        <end position="27"/>
    </location>
</feature>
<name>A0A0A1YDX2_9PSED</name>
<organism evidence="9 10">
    <name type="scientific">Pseudomonas taeanensis MS-3</name>
    <dbReference type="NCBI Taxonomy" id="1395571"/>
    <lineage>
        <taxon>Bacteria</taxon>
        <taxon>Pseudomonadati</taxon>
        <taxon>Pseudomonadota</taxon>
        <taxon>Gammaproteobacteria</taxon>
        <taxon>Pseudomonadales</taxon>
        <taxon>Pseudomonadaceae</taxon>
        <taxon>Pseudomonas</taxon>
    </lineage>
</organism>
<dbReference type="Pfam" id="PF03349">
    <property type="entry name" value="Toluene_X"/>
    <property type="match status" value="1"/>
</dbReference>
<evidence type="ECO:0000256" key="8">
    <source>
        <dbReference type="SAM" id="SignalP"/>
    </source>
</evidence>